<name>A0A229T6U7_9PSEU</name>
<dbReference type="PRINTS" id="PR00359">
    <property type="entry name" value="BP450"/>
</dbReference>
<gene>
    <name evidence="2" type="ORF">CF165_19585</name>
</gene>
<dbReference type="InterPro" id="IPR017972">
    <property type="entry name" value="Cyt_P450_CS"/>
</dbReference>
<evidence type="ECO:0000256" key="1">
    <source>
        <dbReference type="ARBA" id="ARBA00010617"/>
    </source>
</evidence>
<comment type="similarity">
    <text evidence="1">Belongs to the cytochrome P450 family.</text>
</comment>
<comment type="caution">
    <text evidence="2">The sequence shown here is derived from an EMBL/GenBank/DDBJ whole genome shotgun (WGS) entry which is preliminary data.</text>
</comment>
<protein>
    <submittedName>
        <fullName evidence="2">Cytochrome</fullName>
    </submittedName>
</protein>
<organism evidence="2 3">
    <name type="scientific">Amycolatopsis vastitatis</name>
    <dbReference type="NCBI Taxonomy" id="1905142"/>
    <lineage>
        <taxon>Bacteria</taxon>
        <taxon>Bacillati</taxon>
        <taxon>Actinomycetota</taxon>
        <taxon>Actinomycetes</taxon>
        <taxon>Pseudonocardiales</taxon>
        <taxon>Pseudonocardiaceae</taxon>
        <taxon>Amycolatopsis</taxon>
    </lineage>
</organism>
<evidence type="ECO:0000313" key="3">
    <source>
        <dbReference type="Proteomes" id="UP000215199"/>
    </source>
</evidence>
<dbReference type="GO" id="GO:0016705">
    <property type="term" value="F:oxidoreductase activity, acting on paired donors, with incorporation or reduction of molecular oxygen"/>
    <property type="evidence" value="ECO:0007669"/>
    <property type="project" value="InterPro"/>
</dbReference>
<dbReference type="InterPro" id="IPR002397">
    <property type="entry name" value="Cyt_P450_B"/>
</dbReference>
<dbReference type="GO" id="GO:0005506">
    <property type="term" value="F:iron ion binding"/>
    <property type="evidence" value="ECO:0007669"/>
    <property type="project" value="InterPro"/>
</dbReference>
<dbReference type="GO" id="GO:0004497">
    <property type="term" value="F:monooxygenase activity"/>
    <property type="evidence" value="ECO:0007669"/>
    <property type="project" value="InterPro"/>
</dbReference>
<accession>A0A229T6U7</accession>
<dbReference type="InterPro" id="IPR036396">
    <property type="entry name" value="Cyt_P450_sf"/>
</dbReference>
<dbReference type="EMBL" id="NMUL01000016">
    <property type="protein sequence ID" value="OXM66966.1"/>
    <property type="molecule type" value="Genomic_DNA"/>
</dbReference>
<reference evidence="3" key="1">
    <citation type="submission" date="2017-07" db="EMBL/GenBank/DDBJ databases">
        <title>Comparative genome mining reveals phylogenetic distribution patterns of secondary metabolites in Amycolatopsis.</title>
        <authorList>
            <person name="Adamek M."/>
            <person name="Alanjary M."/>
            <person name="Sales-Ortells H."/>
            <person name="Goodfellow M."/>
            <person name="Bull A.T."/>
            <person name="Kalinowski J."/>
            <person name="Ziemert N."/>
        </authorList>
    </citation>
    <scope>NUCLEOTIDE SEQUENCE [LARGE SCALE GENOMIC DNA]</scope>
    <source>
        <strain evidence="3">H5</strain>
    </source>
</reference>
<dbReference type="Proteomes" id="UP000215199">
    <property type="component" value="Unassembled WGS sequence"/>
</dbReference>
<proteinExistence type="inferred from homology"/>
<evidence type="ECO:0000313" key="2">
    <source>
        <dbReference type="EMBL" id="OXM66966.1"/>
    </source>
</evidence>
<dbReference type="AlphaFoldDB" id="A0A229T6U7"/>
<dbReference type="PROSITE" id="PS00086">
    <property type="entry name" value="CYTOCHROME_P450"/>
    <property type="match status" value="1"/>
</dbReference>
<dbReference type="Gene3D" id="1.10.630.10">
    <property type="entry name" value="Cytochrome P450"/>
    <property type="match status" value="1"/>
</dbReference>
<dbReference type="SUPFAM" id="SSF48264">
    <property type="entry name" value="Cytochrome P450"/>
    <property type="match status" value="1"/>
</dbReference>
<dbReference type="OrthoDB" id="3599677at2"/>
<dbReference type="PANTHER" id="PTHR46696:SF1">
    <property type="entry name" value="CYTOCHROME P450 YJIB-RELATED"/>
    <property type="match status" value="1"/>
</dbReference>
<dbReference type="GO" id="GO:0020037">
    <property type="term" value="F:heme binding"/>
    <property type="evidence" value="ECO:0007669"/>
    <property type="project" value="InterPro"/>
</dbReference>
<sequence length="307" mass="31989">MDDFLVLDARADRTAVLRDPRLSSSPDTSVPANLLFMDGEEHRRLREVVKEVIGLSEPLPAEVGAGIEEIVSGLAGRAEFDLVADFGRPVAALVAAAVLGAGPFDDRFLAALSETTANLNVWSGEPSPAGDVAALRVAMFFLKAAETEGGGLALLRRACAEGRISEDELMVTPVMLAHAAYENSMNFLAVAGLGLVSSPGTCPAEVRGQVQEIAPTRYAARRATGECVVAGRTLAPGDKVAIPLGDGLAFGLGRHACPGARVAVAEGEIALRALARILTPGHAVTDVTWKTHPVFHGLASARVVVSE</sequence>
<dbReference type="RefSeq" id="WP_093948968.1">
    <property type="nucleotide sequence ID" value="NZ_NMUL01000016.1"/>
</dbReference>
<dbReference type="PANTHER" id="PTHR46696">
    <property type="entry name" value="P450, PUTATIVE (EUROFUNG)-RELATED"/>
    <property type="match status" value="1"/>
</dbReference>
<keyword evidence="3" id="KW-1185">Reference proteome</keyword>